<dbReference type="GO" id="GO:0016829">
    <property type="term" value="F:lyase activity"/>
    <property type="evidence" value="ECO:0007669"/>
    <property type="project" value="UniProtKB-KW"/>
</dbReference>
<gene>
    <name evidence="6" type="ORF">ACFQS8_01595</name>
</gene>
<keyword evidence="3" id="KW-0479">Metal-binding</keyword>
<comment type="similarity">
    <text evidence="2">Belongs to the HpcH/HpaI aldolase family.</text>
</comment>
<dbReference type="EMBL" id="JBHTBR010000002">
    <property type="protein sequence ID" value="MFC7290297.1"/>
    <property type="molecule type" value="Genomic_DNA"/>
</dbReference>
<dbReference type="Pfam" id="PF03328">
    <property type="entry name" value="HpcH_HpaI"/>
    <property type="match status" value="1"/>
</dbReference>
<protein>
    <submittedName>
        <fullName evidence="6">HpcH/HpaI aldolase/citrate lyase family protein</fullName>
    </submittedName>
</protein>
<organism evidence="6 7">
    <name type="scientific">Hirschia litorea</name>
    <dbReference type="NCBI Taxonomy" id="1199156"/>
    <lineage>
        <taxon>Bacteria</taxon>
        <taxon>Pseudomonadati</taxon>
        <taxon>Pseudomonadota</taxon>
        <taxon>Alphaproteobacteria</taxon>
        <taxon>Hyphomonadales</taxon>
        <taxon>Hyphomonadaceae</taxon>
        <taxon>Hirschia</taxon>
    </lineage>
</organism>
<comment type="caution">
    <text evidence="6">The sequence shown here is derived from an EMBL/GenBank/DDBJ whole genome shotgun (WGS) entry which is preliminary data.</text>
</comment>
<evidence type="ECO:0000313" key="6">
    <source>
        <dbReference type="EMBL" id="MFC7290297.1"/>
    </source>
</evidence>
<dbReference type="Gene3D" id="3.20.20.60">
    <property type="entry name" value="Phosphoenolpyruvate-binding domains"/>
    <property type="match status" value="1"/>
</dbReference>
<dbReference type="InterPro" id="IPR015813">
    <property type="entry name" value="Pyrv/PenolPyrv_kinase-like_dom"/>
</dbReference>
<evidence type="ECO:0000256" key="4">
    <source>
        <dbReference type="ARBA" id="ARBA00022842"/>
    </source>
</evidence>
<evidence type="ECO:0000313" key="7">
    <source>
        <dbReference type="Proteomes" id="UP001596492"/>
    </source>
</evidence>
<accession>A0ABW2IHE0</accession>
<dbReference type="InterPro" id="IPR011206">
    <property type="entry name" value="Citrate_lyase_beta/mcl1/mcl2"/>
</dbReference>
<dbReference type="InterPro" id="IPR005000">
    <property type="entry name" value="Aldolase/citrate-lyase_domain"/>
</dbReference>
<name>A0ABW2IHE0_9PROT</name>
<evidence type="ECO:0000259" key="5">
    <source>
        <dbReference type="Pfam" id="PF03328"/>
    </source>
</evidence>
<keyword evidence="6" id="KW-0456">Lyase</keyword>
<dbReference type="PANTHER" id="PTHR32308:SF0">
    <property type="entry name" value="HPCH_HPAI ALDOLASE_CITRATE LYASE DOMAIN-CONTAINING PROTEIN"/>
    <property type="match status" value="1"/>
</dbReference>
<keyword evidence="4" id="KW-0460">Magnesium</keyword>
<reference evidence="7" key="1">
    <citation type="journal article" date="2019" name="Int. J. Syst. Evol. Microbiol.">
        <title>The Global Catalogue of Microorganisms (GCM) 10K type strain sequencing project: providing services to taxonomists for standard genome sequencing and annotation.</title>
        <authorList>
            <consortium name="The Broad Institute Genomics Platform"/>
            <consortium name="The Broad Institute Genome Sequencing Center for Infectious Disease"/>
            <person name="Wu L."/>
            <person name="Ma J."/>
        </authorList>
    </citation>
    <scope>NUCLEOTIDE SEQUENCE [LARGE SCALE GENOMIC DNA]</scope>
    <source>
        <strain evidence="7">CCUG 51308</strain>
    </source>
</reference>
<evidence type="ECO:0000256" key="3">
    <source>
        <dbReference type="ARBA" id="ARBA00022723"/>
    </source>
</evidence>
<dbReference type="InterPro" id="IPR040442">
    <property type="entry name" value="Pyrv_kinase-like_dom_sf"/>
</dbReference>
<comment type="cofactor">
    <cofactor evidence="1">
        <name>Mg(2+)</name>
        <dbReference type="ChEBI" id="CHEBI:18420"/>
    </cofactor>
</comment>
<dbReference type="SUPFAM" id="SSF51621">
    <property type="entry name" value="Phosphoenolpyruvate/pyruvate domain"/>
    <property type="match status" value="1"/>
</dbReference>
<dbReference type="PANTHER" id="PTHR32308">
    <property type="entry name" value="LYASE BETA SUBUNIT, PUTATIVE (AFU_ORTHOLOGUE AFUA_4G13030)-RELATED"/>
    <property type="match status" value="1"/>
</dbReference>
<dbReference type="Proteomes" id="UP001596492">
    <property type="component" value="Unassembled WGS sequence"/>
</dbReference>
<keyword evidence="7" id="KW-1185">Reference proteome</keyword>
<proteinExistence type="inferred from homology"/>
<dbReference type="RefSeq" id="WP_382165073.1">
    <property type="nucleotide sequence ID" value="NZ_JBHTBR010000002.1"/>
</dbReference>
<sequence>MTYTFRSLLFVPGARADRFDKAAATNADTIIIDLEDAVLPDDKDSARAATLDWLSKRASNVVAGVRINSPRSATGCADIAALVQSDAKPDFVMVPKAETSIDIEIVKEALGGNVPIISVVESGRGLKNVFDIAAVSDGGMLFGGADYSASLGADLSNWDAMLVARGQIAAACGEAGVPAYDVPYLDVQDNDGLIEMTTKVKAFGYAGRTCIHPKQVEGVNGVFTPSPSEIEDAKAIIESLEAAQGGAVLHKGKLVDRPVILAAQRVLAKASQE</sequence>
<dbReference type="PIRSF" id="PIRSF015582">
    <property type="entry name" value="Cit_lyase_B"/>
    <property type="match status" value="1"/>
</dbReference>
<feature type="domain" description="HpcH/HpaI aldolase/citrate lyase" evidence="5">
    <location>
        <begin position="6"/>
        <end position="213"/>
    </location>
</feature>
<evidence type="ECO:0000256" key="2">
    <source>
        <dbReference type="ARBA" id="ARBA00005568"/>
    </source>
</evidence>
<evidence type="ECO:0000256" key="1">
    <source>
        <dbReference type="ARBA" id="ARBA00001946"/>
    </source>
</evidence>